<feature type="domain" description="BTB" evidence="3">
    <location>
        <begin position="191"/>
        <end position="259"/>
    </location>
</feature>
<evidence type="ECO:0000259" key="3">
    <source>
        <dbReference type="PROSITE" id="PS50097"/>
    </source>
</evidence>
<evidence type="ECO:0000313" key="6">
    <source>
        <dbReference type="Proteomes" id="UP000636709"/>
    </source>
</evidence>
<sequence>MALATSSPAVATGGTSTSAITAATVTGSHVLRIYGYSRTRGLGVRRYIESSKLLVAGRTWIVRYYPNGSSQEYADSISLFLFHCDRRSVRTQFTFSLHDPEGSHVQVHSQTTRCPVSFDPASRPSWGFPNFIKREDFEKSKYLRDDRFTIVCDIAVINGFYNGGTEKLVDAVPPSDLHQDLGWLLATGDGADVKFKVGDKLFFAHKGVVAARSSVFRTELFGPMKGVTVKDVVEIHDMEPEVFMAMLKFMYTDLVPIMRMGEEIAMAQHLLVAADRYDLKRLKLICENELCSRLTKKTGMTTLVLAEQHGCHGLKKACFAFLSSLGSLKEAMGCDGYDHLQRSCPSLHDELSATDADATAALTGGSSSTVRPAIIAGYHVLKIECYSYAKQLGVGEDIKSATFNVGDQRWYLRCYPGGYNNDSANSISIFLSVDDHQQPLPKGEVKATFVFSLLDHAGEPVPAYTNTIKSHTFSTENRCWGIYKCIPRAVLERSYIDGDSFRIRCDIKVLKEFIMEDTTVAQLPAAPQPELHRHLGQLLAIRVGGDVTFSVAGEVITAHRCVLAVRSSVFIAELFGPMKEKASGCVITIDDMEARVFRAMLHFIYTDTMLEMEEGDKMTMSQHLLVAADRYDLERLKVMCENTMCSRIDTGTVANTLILAEQHCCIALKEACFKFLKVPGRFREVMASDGFDHLMCTYPFLFMEVLDKIAP</sequence>
<evidence type="ECO:0000259" key="4">
    <source>
        <dbReference type="PROSITE" id="PS50144"/>
    </source>
</evidence>
<dbReference type="SUPFAM" id="SSF54695">
    <property type="entry name" value="POZ domain"/>
    <property type="match status" value="2"/>
</dbReference>
<dbReference type="Gene3D" id="1.25.40.420">
    <property type="match status" value="2"/>
</dbReference>
<dbReference type="EMBL" id="JACEFO010002208">
    <property type="protein sequence ID" value="KAF8673395.1"/>
    <property type="molecule type" value="Genomic_DNA"/>
</dbReference>
<evidence type="ECO:0000256" key="2">
    <source>
        <dbReference type="ARBA" id="ARBA00010846"/>
    </source>
</evidence>
<feature type="domain" description="MATH" evidence="4">
    <location>
        <begin position="376"/>
        <end position="507"/>
    </location>
</feature>
<dbReference type="PANTHER" id="PTHR26379">
    <property type="entry name" value="BTB/POZ AND MATH DOMAIN-CONTAINING PROTEIN 1"/>
    <property type="match status" value="1"/>
</dbReference>
<accession>A0A835AVZ1</accession>
<feature type="domain" description="BTB" evidence="3">
    <location>
        <begin position="545"/>
        <end position="613"/>
    </location>
</feature>
<dbReference type="Pfam" id="PF22486">
    <property type="entry name" value="MATH_2"/>
    <property type="match status" value="2"/>
</dbReference>
<protein>
    <recommendedName>
        <fullName evidence="7">Speckle-type POZ protein</fullName>
    </recommendedName>
</protein>
<dbReference type="CDD" id="cd00121">
    <property type="entry name" value="MATH"/>
    <property type="match status" value="2"/>
</dbReference>
<reference evidence="5" key="1">
    <citation type="submission" date="2020-07" db="EMBL/GenBank/DDBJ databases">
        <title>Genome sequence and genetic diversity analysis of an under-domesticated orphan crop, white fonio (Digitaria exilis).</title>
        <authorList>
            <person name="Bennetzen J.L."/>
            <person name="Chen S."/>
            <person name="Ma X."/>
            <person name="Wang X."/>
            <person name="Yssel A.E.J."/>
            <person name="Chaluvadi S.R."/>
            <person name="Johnson M."/>
            <person name="Gangashetty P."/>
            <person name="Hamidou F."/>
            <person name="Sanogo M.D."/>
            <person name="Zwaenepoel A."/>
            <person name="Wallace J."/>
            <person name="Van De Peer Y."/>
            <person name="Van Deynze A."/>
        </authorList>
    </citation>
    <scope>NUCLEOTIDE SEQUENCE</scope>
    <source>
        <tissue evidence="5">Leaves</tissue>
    </source>
</reference>
<dbReference type="OrthoDB" id="6437200at2759"/>
<dbReference type="Gene3D" id="2.60.210.10">
    <property type="entry name" value="Apoptosis, Tumor Necrosis Factor Receptor Associated Protein 2, Chain A"/>
    <property type="match status" value="2"/>
</dbReference>
<dbReference type="PROSITE" id="PS50097">
    <property type="entry name" value="BTB"/>
    <property type="match status" value="2"/>
</dbReference>
<proteinExistence type="inferred from homology"/>
<dbReference type="SUPFAM" id="SSF49599">
    <property type="entry name" value="TRAF domain-like"/>
    <property type="match status" value="2"/>
</dbReference>
<dbReference type="SMART" id="SM00225">
    <property type="entry name" value="BTB"/>
    <property type="match status" value="2"/>
</dbReference>
<dbReference type="Pfam" id="PF00651">
    <property type="entry name" value="BTB"/>
    <property type="match status" value="2"/>
</dbReference>
<dbReference type="InterPro" id="IPR056423">
    <property type="entry name" value="BACK_BPM_SPOP"/>
</dbReference>
<organism evidence="5 6">
    <name type="scientific">Digitaria exilis</name>
    <dbReference type="NCBI Taxonomy" id="1010633"/>
    <lineage>
        <taxon>Eukaryota</taxon>
        <taxon>Viridiplantae</taxon>
        <taxon>Streptophyta</taxon>
        <taxon>Embryophyta</taxon>
        <taxon>Tracheophyta</taxon>
        <taxon>Spermatophyta</taxon>
        <taxon>Magnoliopsida</taxon>
        <taxon>Liliopsida</taxon>
        <taxon>Poales</taxon>
        <taxon>Poaceae</taxon>
        <taxon>PACMAD clade</taxon>
        <taxon>Panicoideae</taxon>
        <taxon>Panicodae</taxon>
        <taxon>Paniceae</taxon>
        <taxon>Anthephorinae</taxon>
        <taxon>Digitaria</taxon>
    </lineage>
</organism>
<dbReference type="GO" id="GO:0016567">
    <property type="term" value="P:protein ubiquitination"/>
    <property type="evidence" value="ECO:0007669"/>
    <property type="project" value="InterPro"/>
</dbReference>
<keyword evidence="6" id="KW-1185">Reference proteome</keyword>
<dbReference type="Pfam" id="PF24570">
    <property type="entry name" value="BACK_BPM_SPOP"/>
    <property type="match status" value="2"/>
</dbReference>
<comment type="caution">
    <text evidence="5">The sequence shown here is derived from an EMBL/GenBank/DDBJ whole genome shotgun (WGS) entry which is preliminary data.</text>
</comment>
<evidence type="ECO:0008006" key="7">
    <source>
        <dbReference type="Google" id="ProtNLM"/>
    </source>
</evidence>
<dbReference type="SMART" id="SM00061">
    <property type="entry name" value="MATH"/>
    <property type="match status" value="2"/>
</dbReference>
<dbReference type="Gene3D" id="3.30.710.10">
    <property type="entry name" value="Potassium Channel Kv1.1, Chain A"/>
    <property type="match status" value="2"/>
</dbReference>
<evidence type="ECO:0000313" key="5">
    <source>
        <dbReference type="EMBL" id="KAF8673395.1"/>
    </source>
</evidence>
<comment type="pathway">
    <text evidence="1">Protein modification; protein ubiquitination.</text>
</comment>
<dbReference type="Proteomes" id="UP000636709">
    <property type="component" value="Unassembled WGS sequence"/>
</dbReference>
<gene>
    <name evidence="5" type="ORF">HU200_048959</name>
</gene>
<dbReference type="PANTHER" id="PTHR26379:SF483">
    <property type="entry name" value="OS11G0619800 PROTEIN"/>
    <property type="match status" value="1"/>
</dbReference>
<dbReference type="InterPro" id="IPR011333">
    <property type="entry name" value="SKP1/BTB/POZ_sf"/>
</dbReference>
<comment type="similarity">
    <text evidence="2">Belongs to the Tdpoz family.</text>
</comment>
<feature type="domain" description="MATH" evidence="4">
    <location>
        <begin position="26"/>
        <end position="154"/>
    </location>
</feature>
<dbReference type="AlphaFoldDB" id="A0A835AVZ1"/>
<dbReference type="PROSITE" id="PS50144">
    <property type="entry name" value="MATH"/>
    <property type="match status" value="2"/>
</dbReference>
<name>A0A835AVZ1_9POAL</name>
<dbReference type="InterPro" id="IPR045005">
    <property type="entry name" value="BPM1-6"/>
</dbReference>
<dbReference type="InterPro" id="IPR000210">
    <property type="entry name" value="BTB/POZ_dom"/>
</dbReference>
<dbReference type="InterPro" id="IPR008974">
    <property type="entry name" value="TRAF-like"/>
</dbReference>
<dbReference type="InterPro" id="IPR002083">
    <property type="entry name" value="MATH/TRAF_dom"/>
</dbReference>
<evidence type="ECO:0000256" key="1">
    <source>
        <dbReference type="ARBA" id="ARBA00004906"/>
    </source>
</evidence>
<dbReference type="CDD" id="cd18280">
    <property type="entry name" value="BTB_POZ_BPM_plant"/>
    <property type="match status" value="1"/>
</dbReference>